<evidence type="ECO:0000313" key="7">
    <source>
        <dbReference type="Proteomes" id="UP000283543"/>
    </source>
</evidence>
<evidence type="ECO:0000256" key="4">
    <source>
        <dbReference type="RuleBase" id="RU000394"/>
    </source>
</evidence>
<dbReference type="PANTHER" id="PTHR47972:SF28">
    <property type="entry name" value="KINESIN-LIKE PROTEIN KLP-3"/>
    <property type="match status" value="1"/>
</dbReference>
<dbReference type="GO" id="GO:0007018">
    <property type="term" value="P:microtubule-based movement"/>
    <property type="evidence" value="ECO:0007669"/>
    <property type="project" value="InterPro"/>
</dbReference>
<evidence type="ECO:0000256" key="2">
    <source>
        <dbReference type="ARBA" id="ARBA00022840"/>
    </source>
</evidence>
<reference evidence="6 7" key="1">
    <citation type="submission" date="2018-08" db="EMBL/GenBank/DDBJ databases">
        <title>Aphanomyces genome sequencing and annotation.</title>
        <authorList>
            <person name="Minardi D."/>
            <person name="Oidtmann B."/>
            <person name="Van Der Giezen M."/>
            <person name="Studholme D.J."/>
        </authorList>
    </citation>
    <scope>NUCLEOTIDE SEQUENCE [LARGE SCALE GENOMIC DNA]</scope>
    <source>
        <strain evidence="6 7">Si</strain>
    </source>
</reference>
<feature type="binding site" evidence="3">
    <location>
        <begin position="97"/>
        <end position="104"/>
    </location>
    <ligand>
        <name>ATP</name>
        <dbReference type="ChEBI" id="CHEBI:30616"/>
    </ligand>
</feature>
<dbReference type="InterPro" id="IPR027640">
    <property type="entry name" value="Kinesin-like_fam"/>
</dbReference>
<comment type="similarity">
    <text evidence="3 4">Belongs to the TRAFAC class myosin-kinesin ATPase superfamily. Kinesin family.</text>
</comment>
<dbReference type="InterPro" id="IPR036961">
    <property type="entry name" value="Kinesin_motor_dom_sf"/>
</dbReference>
<dbReference type="InterPro" id="IPR027417">
    <property type="entry name" value="P-loop_NTPase"/>
</dbReference>
<keyword evidence="3 4" id="KW-0505">Motor protein</keyword>
<dbReference type="PROSITE" id="PS00411">
    <property type="entry name" value="KINESIN_MOTOR_1"/>
    <property type="match status" value="1"/>
</dbReference>
<dbReference type="InterPro" id="IPR031852">
    <property type="entry name" value="Vik1/Cik1_MT-bd"/>
</dbReference>
<evidence type="ECO:0000313" key="6">
    <source>
        <dbReference type="EMBL" id="RHY41739.1"/>
    </source>
</evidence>
<dbReference type="InterPro" id="IPR019821">
    <property type="entry name" value="Kinesin_motor_CS"/>
</dbReference>
<feature type="non-terminal residue" evidence="6">
    <location>
        <position position="255"/>
    </location>
</feature>
<protein>
    <recommendedName>
        <fullName evidence="4">Kinesin-like protein</fullName>
    </recommendedName>
</protein>
<keyword evidence="1 3" id="KW-0547">Nucleotide-binding</keyword>
<keyword evidence="2 3" id="KW-0067">ATP-binding</keyword>
<dbReference type="Pfam" id="PF16796">
    <property type="entry name" value="Microtub_bd"/>
    <property type="match status" value="1"/>
</dbReference>
<evidence type="ECO:0000256" key="3">
    <source>
        <dbReference type="PROSITE-ProRule" id="PRU00283"/>
    </source>
</evidence>
<sequence length="255" mass="28238">MQGLVCAAVAEKDQLAQLYAAETKARRHLHNKVMEMGGNIRVFCRVRPTSDVERTSAESAEVVTFRRDDPQVLELTLAEGPKHTFEFDYVVCIFAYGQTGSGKTHTMEGPSDDRGVNFRAMAELFRVRDERMLCGNFDCDMKLSILEVYNGAFVDNLMEVEVHSTADVADLMALGHSHRSVGAHDVNEHSSRSHLVLSITITTSQKSDPSKKTTSKLHLIDLAGSERISTFGQRLKEAQHINRSLSALGDVISSL</sequence>
<dbReference type="PANTHER" id="PTHR47972">
    <property type="entry name" value="KINESIN-LIKE PROTEIN KLP-3"/>
    <property type="match status" value="1"/>
</dbReference>
<dbReference type="SUPFAM" id="SSF52540">
    <property type="entry name" value="P-loop containing nucleoside triphosphate hydrolases"/>
    <property type="match status" value="1"/>
</dbReference>
<dbReference type="GO" id="GO:0003777">
    <property type="term" value="F:microtubule motor activity"/>
    <property type="evidence" value="ECO:0007669"/>
    <property type="project" value="InterPro"/>
</dbReference>
<dbReference type="Proteomes" id="UP000283543">
    <property type="component" value="Unassembled WGS sequence"/>
</dbReference>
<proteinExistence type="inferred from homology"/>
<dbReference type="PRINTS" id="PR00380">
    <property type="entry name" value="KINESINHEAVY"/>
</dbReference>
<dbReference type="EMBL" id="QUTB01008743">
    <property type="protein sequence ID" value="RHY41739.1"/>
    <property type="molecule type" value="Genomic_DNA"/>
</dbReference>
<evidence type="ECO:0000256" key="1">
    <source>
        <dbReference type="ARBA" id="ARBA00022741"/>
    </source>
</evidence>
<feature type="domain" description="Kinesin motor" evidence="5">
    <location>
        <begin position="39"/>
        <end position="255"/>
    </location>
</feature>
<dbReference type="InterPro" id="IPR001752">
    <property type="entry name" value="Kinesin_motor_dom"/>
</dbReference>
<dbReference type="SMART" id="SM00129">
    <property type="entry name" value="KISc"/>
    <property type="match status" value="1"/>
</dbReference>
<accession>A0A3R7DAS7</accession>
<dbReference type="Gene3D" id="3.40.850.10">
    <property type="entry name" value="Kinesin motor domain"/>
    <property type="match status" value="2"/>
</dbReference>
<dbReference type="GO" id="GO:0005874">
    <property type="term" value="C:microtubule"/>
    <property type="evidence" value="ECO:0007669"/>
    <property type="project" value="UniProtKB-KW"/>
</dbReference>
<dbReference type="AlphaFoldDB" id="A0A3R7DAS7"/>
<dbReference type="PROSITE" id="PS50067">
    <property type="entry name" value="KINESIN_MOTOR_2"/>
    <property type="match status" value="1"/>
</dbReference>
<keyword evidence="4" id="KW-0493">Microtubule</keyword>
<evidence type="ECO:0000259" key="5">
    <source>
        <dbReference type="PROSITE" id="PS50067"/>
    </source>
</evidence>
<comment type="caution">
    <text evidence="6">The sequence shown here is derived from an EMBL/GenBank/DDBJ whole genome shotgun (WGS) entry which is preliminary data.</text>
</comment>
<dbReference type="GO" id="GO:0008017">
    <property type="term" value="F:microtubule binding"/>
    <property type="evidence" value="ECO:0007669"/>
    <property type="project" value="InterPro"/>
</dbReference>
<name>A0A3R7DAS7_APHAT</name>
<dbReference type="VEuPathDB" id="FungiDB:H257_17552"/>
<gene>
    <name evidence="6" type="ORF">DYB34_013877</name>
</gene>
<dbReference type="Pfam" id="PF00225">
    <property type="entry name" value="Kinesin"/>
    <property type="match status" value="1"/>
</dbReference>
<dbReference type="GO" id="GO:0005524">
    <property type="term" value="F:ATP binding"/>
    <property type="evidence" value="ECO:0007669"/>
    <property type="project" value="UniProtKB-UniRule"/>
</dbReference>
<organism evidence="6 7">
    <name type="scientific">Aphanomyces astaci</name>
    <name type="common">Crayfish plague agent</name>
    <dbReference type="NCBI Taxonomy" id="112090"/>
    <lineage>
        <taxon>Eukaryota</taxon>
        <taxon>Sar</taxon>
        <taxon>Stramenopiles</taxon>
        <taxon>Oomycota</taxon>
        <taxon>Saprolegniomycetes</taxon>
        <taxon>Saprolegniales</taxon>
        <taxon>Verrucalvaceae</taxon>
        <taxon>Aphanomyces</taxon>
    </lineage>
</organism>